<dbReference type="AlphaFoldDB" id="A0A0L8V3W7"/>
<protein>
    <submittedName>
        <fullName evidence="1">Uncharacterized protein</fullName>
    </submittedName>
</protein>
<accession>A0A0L8V3W7</accession>
<keyword evidence="2" id="KW-1185">Reference proteome</keyword>
<name>A0A0L8V3W7_9BACT</name>
<dbReference type="EMBL" id="LGIA01000199">
    <property type="protein sequence ID" value="KOH43126.1"/>
    <property type="molecule type" value="Genomic_DNA"/>
</dbReference>
<evidence type="ECO:0000313" key="1">
    <source>
        <dbReference type="EMBL" id="KOH43126.1"/>
    </source>
</evidence>
<organism evidence="1 2">
    <name type="scientific">Sunxiuqinia dokdonensis</name>
    <dbReference type="NCBI Taxonomy" id="1409788"/>
    <lineage>
        <taxon>Bacteria</taxon>
        <taxon>Pseudomonadati</taxon>
        <taxon>Bacteroidota</taxon>
        <taxon>Bacteroidia</taxon>
        <taxon>Marinilabiliales</taxon>
        <taxon>Prolixibacteraceae</taxon>
        <taxon>Sunxiuqinia</taxon>
    </lineage>
</organism>
<sequence>MHENLVNQFSDLTKYLKKRTTHQVCMGKLAADVRNLNTVFS</sequence>
<proteinExistence type="predicted"/>
<gene>
    <name evidence="1" type="ORF">NC99_40800</name>
</gene>
<comment type="caution">
    <text evidence="1">The sequence shown here is derived from an EMBL/GenBank/DDBJ whole genome shotgun (WGS) entry which is preliminary data.</text>
</comment>
<dbReference type="STRING" id="1409788.NC99_40800"/>
<reference evidence="2" key="1">
    <citation type="submission" date="2015-07" db="EMBL/GenBank/DDBJ databases">
        <title>Genome sequencing of Sunxiuqinia dokdonensis strain SK.</title>
        <authorList>
            <person name="Ahn S."/>
            <person name="Kim B.-C."/>
        </authorList>
    </citation>
    <scope>NUCLEOTIDE SEQUENCE [LARGE SCALE GENOMIC DNA]</scope>
    <source>
        <strain evidence="2">SK</strain>
    </source>
</reference>
<evidence type="ECO:0000313" key="2">
    <source>
        <dbReference type="Proteomes" id="UP000036958"/>
    </source>
</evidence>
<dbReference type="Proteomes" id="UP000036958">
    <property type="component" value="Unassembled WGS sequence"/>
</dbReference>